<organism evidence="1 2">
    <name type="scientific">Oryza meyeriana var. granulata</name>
    <dbReference type="NCBI Taxonomy" id="110450"/>
    <lineage>
        <taxon>Eukaryota</taxon>
        <taxon>Viridiplantae</taxon>
        <taxon>Streptophyta</taxon>
        <taxon>Embryophyta</taxon>
        <taxon>Tracheophyta</taxon>
        <taxon>Spermatophyta</taxon>
        <taxon>Magnoliopsida</taxon>
        <taxon>Liliopsida</taxon>
        <taxon>Poales</taxon>
        <taxon>Poaceae</taxon>
        <taxon>BOP clade</taxon>
        <taxon>Oryzoideae</taxon>
        <taxon>Oryzeae</taxon>
        <taxon>Oryzinae</taxon>
        <taxon>Oryza</taxon>
        <taxon>Oryza meyeriana</taxon>
    </lineage>
</organism>
<evidence type="ECO:0000313" key="2">
    <source>
        <dbReference type="Proteomes" id="UP000479710"/>
    </source>
</evidence>
<reference evidence="1 2" key="1">
    <citation type="submission" date="2019-11" db="EMBL/GenBank/DDBJ databases">
        <title>Whole genome sequence of Oryza granulata.</title>
        <authorList>
            <person name="Li W."/>
        </authorList>
    </citation>
    <scope>NUCLEOTIDE SEQUENCE [LARGE SCALE GENOMIC DNA]</scope>
    <source>
        <strain evidence="2">cv. Menghai</strain>
        <tissue evidence="1">Leaf</tissue>
    </source>
</reference>
<dbReference type="AlphaFoldDB" id="A0A6G1DNZ5"/>
<protein>
    <submittedName>
        <fullName evidence="1">Uncharacterized protein</fullName>
    </submittedName>
</protein>
<dbReference type="EMBL" id="SPHZ02000006">
    <property type="protein sequence ID" value="KAF0914555.1"/>
    <property type="molecule type" value="Genomic_DNA"/>
</dbReference>
<sequence>MEDVIYSAIGRQLPYGPYLFALLRTAELVDIVSNRMLPCTISTYSPAPVIDRRHRDRALPVRAAGVPVAHGAKEEAPRVDIPVVLASLRHQH</sequence>
<comment type="caution">
    <text evidence="1">The sequence shown here is derived from an EMBL/GenBank/DDBJ whole genome shotgun (WGS) entry which is preliminary data.</text>
</comment>
<accession>A0A6G1DNZ5</accession>
<gene>
    <name evidence="1" type="ORF">E2562_030360</name>
</gene>
<keyword evidence="2" id="KW-1185">Reference proteome</keyword>
<dbReference type="Proteomes" id="UP000479710">
    <property type="component" value="Unassembled WGS sequence"/>
</dbReference>
<proteinExistence type="predicted"/>
<name>A0A6G1DNZ5_9ORYZ</name>
<evidence type="ECO:0000313" key="1">
    <source>
        <dbReference type="EMBL" id="KAF0914555.1"/>
    </source>
</evidence>